<feature type="transmembrane region" description="Helical" evidence="2">
    <location>
        <begin position="633"/>
        <end position="649"/>
    </location>
</feature>
<feature type="transmembrane region" description="Helical" evidence="2">
    <location>
        <begin position="681"/>
        <end position="700"/>
    </location>
</feature>
<protein>
    <submittedName>
        <fullName evidence="3">Uncharacterized protein</fullName>
    </submittedName>
</protein>
<dbReference type="OrthoDB" id="372201at2759"/>
<feature type="coiled-coil region" evidence="1">
    <location>
        <begin position="3405"/>
        <end position="3440"/>
    </location>
</feature>
<name>A0A1J1H176_PLARL</name>
<evidence type="ECO:0000256" key="1">
    <source>
        <dbReference type="SAM" id="Coils"/>
    </source>
</evidence>
<feature type="transmembrane region" description="Helical" evidence="2">
    <location>
        <begin position="1550"/>
        <end position="1569"/>
    </location>
</feature>
<dbReference type="RefSeq" id="XP_028531612.1">
    <property type="nucleotide sequence ID" value="XM_028680079.1"/>
</dbReference>
<keyword evidence="2" id="KW-1133">Transmembrane helix</keyword>
<accession>A0A1J1H176</accession>
<keyword evidence="1" id="KW-0175">Coiled coil</keyword>
<keyword evidence="4" id="KW-1185">Reference proteome</keyword>
<feature type="transmembrane region" description="Helical" evidence="2">
    <location>
        <begin position="557"/>
        <end position="578"/>
    </location>
</feature>
<evidence type="ECO:0000313" key="3">
    <source>
        <dbReference type="EMBL" id="CRG98602.1"/>
    </source>
</evidence>
<dbReference type="EMBL" id="LN835298">
    <property type="protein sequence ID" value="CRG98602.1"/>
    <property type="molecule type" value="Genomic_DNA"/>
</dbReference>
<proteinExistence type="predicted"/>
<dbReference type="KEGG" id="prel:PRELSG_0309100"/>
<evidence type="ECO:0000313" key="4">
    <source>
        <dbReference type="Proteomes" id="UP000220158"/>
    </source>
</evidence>
<reference evidence="3 4" key="1">
    <citation type="submission" date="2015-04" db="EMBL/GenBank/DDBJ databases">
        <authorList>
            <consortium name="Pathogen Informatics"/>
        </authorList>
    </citation>
    <scope>NUCLEOTIDE SEQUENCE [LARGE SCALE GENOMIC DNA]</scope>
    <source>
        <strain evidence="3 4">SGS1</strain>
    </source>
</reference>
<organism evidence="3 4">
    <name type="scientific">Plasmodium relictum</name>
    <dbReference type="NCBI Taxonomy" id="85471"/>
    <lineage>
        <taxon>Eukaryota</taxon>
        <taxon>Sar</taxon>
        <taxon>Alveolata</taxon>
        <taxon>Apicomplexa</taxon>
        <taxon>Aconoidasida</taxon>
        <taxon>Haemosporida</taxon>
        <taxon>Plasmodiidae</taxon>
        <taxon>Plasmodium</taxon>
        <taxon>Plasmodium (Haemamoeba)</taxon>
    </lineage>
</organism>
<sequence length="3579" mass="437220">MNYYFINKNNTKIIFQIIINYINLSQYELARSLLYNLITSNLLNENDFKRKKSIADRSIEEKFYYLKKTLKFMRKFLPYGCSPLQIFSNELSSAHFLFKIINDYNHFVNLIFCNLIKYETYLCKSCDSNIVLSKSIYIKNYKKKKNFQKGKEKEKKKINNILNKFHFILKKKYISKYIKEKISFDILLVTIILYKDIYSYIFKNTNFNFFSIETVQFLRRFYNLFLKTRELLKKRKSENVLSEYEKDLNERCIVISLFNLIVPYNKKCNYKQNNKIINNKINNKNCVDKITKKNFLQKIDKLILDNLITYYEKEKIISEDKKKKERKNKESISKKENEIQIEIKKKKKKFQLKNFLNVIYVHPLYTINQMIIFNYINTYEEEVHLFYEKNIFSLLFRELFYLLFFFPSLTIQLFKVFCLNRKFFDILLELFLINNKDNFYDKKLKESEKTKITKMLKNDAIHINVNNIKRSNNNYNYNKIGIANKISESRCNKIMNSSFHTTIESTKNRENYIIKKSYIIFLQAYYYVIHIYVDVLIEKLKRNDLTNYYNFIYLLKFNNLFINNIFLFSLCSTTILLYEEEKSKNDNLKKKYVITKNSSPYSLSYNNIENTLCEENIHLLQLFKMQFDICNKIINKIYNFLILLVFYYNNESKILYFNDYSNENKEINQEGERFMIVLNDIVLYFYINYKLIENIFYYYFKKINKKSTMINYYNNKCIIYEIFMSTNTFYCVNNKKIHNIFLYLFNYVDDLYIKSIIKNDVYSDIQLKKNEDLLFYINISRIKKIHFLNYLFNICEEQIDKQNFLHLDELLNNFKCLKNLSIIYCLENNEDVNIKQKCLSQLKSSKENIYLYNYIKDIKVKLKIACAIYDFFKKNEKISKKLENKLSKTIIYLKLKTCSNAFILSELNLLQNLNYRFLVKLKNNIRNPIYKNEVNINNNFIIFYLIIKNTYLQLKRSEKIEEIKKYYKLITYGECKIKVLLYIFILLFRYIEYENVKPKTFIYLIEFLYSKLKVIKNEKSLFFSNLKILLFQIVEDVHIRLCIFFEKYHRQRKLTNIKVEFNKNEKVKKKSYIKYIKKCYKKKIYNLKYINYHKIENEKKDRELNDSCIKKLNENKGFLKKVNKKRFSHYNSINHFFSSNFLHLMKNVLQKKLGVTYLCNYKKGLFKKKKKLYIYCLLTKFEKNFSKNNFFCSNETLYFDNLKNKNFEKYFFELIFSDPQEYIYKNIEDKKKNELNIFICNRYKSYFSKNYIYNLLFYIELNSLFKKMYVSNSNLFFKKKGNKIKFNNKMLIDFLNYIIFYYKKYKRNELNRYIFVNSEDIDFFLLYNFLNICISYSNMIEKGVTLLKFLKNKIIKIITKIELKKKKKSSSFFNFLLYFINRLHVLINIKKKKNNNKDEKNRYYFDITKKSNRKKNKSILLSRYLLLKSNSLKVQTKLIEKYFIDLYKKKDFLKDMFFFFNNLKRKNNKYLNITYNDMNTSLEKYCLLLLENDDSLYINYLFYFFIYSNILINNIYNSMTDNISEMDFYEYIFTKNKENLKITFEQSINYNLFYLFSIDIYIIIKYLMFVCNSYENVKKLCSLFFIHYHRIIVENIQTHYLLNNDMFYNEDLPILKNIFVVSFFVKNPIKEIKYNIDFKNIYENKKIIEQFLTSNFLFLLKDSHVLKKLKERILTRTKKRKICNLNFLYNYYIEFLISKCCKTYDDFYNEKNNTTGKNGKNENKINTYTFEENKNDVYKDDYTEGTRDTEKKDKLMNIFICLEKCDYYFPFIFNILYPFYFSKKYKYLNKFIKERYNYINKVYKIFKNEKKKDDSILEIKNESIQGVYFLKYYDLLNLNNYTKCILYTTIYDNQHNIDCIYIYQILKEKKNIENIINIIESKLNNFYFTYLAINKNEIFEYKLKANKLYEYTLNDNLELSFQLKIIINIVMKDNILNKLCFSQVKLLLESCYKKKEKFLKKKENHKFFNCNNINYDEINCYNFETLPDSFFNNIIKLNIYYEIFKVIKEVRKNLKETKKKYCWTNHYKIILKKNESNDEVLDFIIKNKLFKYYFFYLKFKNCINNPKNLIKCNSTYVLYLWNSNNLKKKKKIIMFLNSLKKIEIRKILSSIYYKSCYNDIYLFYYFILQYFKYPYIRKFYLLSLIYKHLGIDIVKIKYKNIIFLLLKYNKINLIKYILKYNLFQTNISTFYYYAFLYIHIDIKKQNENRILTEKCNNKKYDKIPMPYNLLKCISILQLGILIRYTNFQFIYSTFLFILQSIYDRICENIRKCINSKENVSIKKKKDKIIKIRRINELNINTKKEIENVKIKKKYSLFHNFHKYYRKNKNRSIYIRKYCIVNNEDDENVINDEKKININNSNKINVNDNKDSSKYNISTNILIYTFYKICFFFYENFKELKNSSNLLCTLLPLLIYVRISLNYQISIKSIIKLNIKELVDFLKVKNYNICNNLIHRIFSCSYYNMNSFDAINEPCLFYSLFNKNKKTKNYKVIKNIISLLLYKSTFTKSISNNMQLKNLEKINNFYIYNYDNKTYIYRRFIDTNKIIYDELKEEKEKKYLNNLFFENNEWVYGKEEEKNTINNVKYLVRVCKRFKIISKQEILNKIQNIRFNIIVFYCELLNKNKLSLYAVFNLFFSFFFNFHYCNNIYKNYKNIFSYFNSFYVLQKIKSCEKINNINVEEIEIFKKIRRENCSKMNSYCGPNKNEFLHNCDMKYKIIIQTKNYNYHSYFILKNNILSKIKKNSLFYKRKINYIYNLLNCNNLLHTHNFLNRHNDLLYGKIIKNKLNDDIYEGSSNIYSVFSSIFVKKHIINNITFSYFYNYYNNIHFTNLDEKLEKINTLTQKKLFMYLINLIKNPYVMEKKLKYEKKKCFLFFDSSKCSIYEKKYKETKNANSKIKKKDICESENTPHNLINYKKLFTKKTTFIYSNYIKQKRIINIIDTFKKKLENFQSHIKLLHNNSLEKRIFEFFISIELINYYEYFFYDINNYSYPLCYKYGSNNPYVLSEYFKENVNEIYANTAYLENKKIINIRNLNKTRIFLFLISLLLPHSTKHIKLRNYNNSKFDNYLNVSKNYFSLTNLINVYAKYDLHNKCFKLITQNDIGSLYFTYIIKRAYKYNYIYKIFQKISYLKNYIFHHEMKCYLLKKKKYYLLSNYLIFSNDYLNAAIVCIYNYSISQNIDMKYGYLNNALINFTMIIKNLEISKKKNVNNSKNSDMKVSYDNFILLNNKRKNKSKNKRLYYLSNFNTLFEELQKNKNQLISTETILRCIDLITLQYNLLNINICTPINIINCKKIDINFCINVLIFKRIYNLADNVINIFKWNYIFTYCLSSLFCLLINKNLNFLHDIIFYIKIKLNNYDINIFILHVVYLYIEYKNKLKQMYEHIEEIYNKKGVLYLKKGNINKVKHSLKEEAINEEKNKLKEEAINDEKNKLKEENDNEFNLDDVNNILTYINDNDILFYSHTLIYIHDKNEYKNLYKNMKSLLFTNINKIDIYKTIMCTHKYTSKNKKINYNFIYDNKSYFKKIKRNSFSIKLSKNIYEDYHFSKVISLARKYPDNIKKNIISEIIAIYNLHFSKK</sequence>
<evidence type="ECO:0000256" key="2">
    <source>
        <dbReference type="SAM" id="Phobius"/>
    </source>
</evidence>
<keyword evidence="2" id="KW-0472">Membrane</keyword>
<dbReference type="OMA" id="FICLEKC"/>
<feature type="transmembrane region" description="Helical" evidence="2">
    <location>
        <begin position="1497"/>
        <end position="1516"/>
    </location>
</feature>
<feature type="transmembrane region" description="Helical" evidence="2">
    <location>
        <begin position="355"/>
        <end position="376"/>
    </location>
</feature>
<dbReference type="VEuPathDB" id="PlasmoDB:PRELSG_0309100"/>
<feature type="transmembrane region" description="Helical" evidence="2">
    <location>
        <begin position="969"/>
        <end position="991"/>
    </location>
</feature>
<feature type="transmembrane region" description="Helical" evidence="2">
    <location>
        <begin position="399"/>
        <end position="418"/>
    </location>
</feature>
<dbReference type="GeneID" id="39734699"/>
<gene>
    <name evidence="3" type="ORF">PRELSG_0309100</name>
</gene>
<dbReference type="Proteomes" id="UP000220158">
    <property type="component" value="Chromosome 3"/>
</dbReference>
<keyword evidence="2" id="KW-0812">Transmembrane</keyword>
<feature type="transmembrane region" description="Helical" evidence="2">
    <location>
        <begin position="517"/>
        <end position="537"/>
    </location>
</feature>